<dbReference type="EC" id="3.5.4.28" evidence="3"/>
<reference evidence="4" key="1">
    <citation type="journal article" date="2018" name="Gigascience">
        <title>Genome assembly of the Pink Ipe (Handroanthus impetiginosus, Bignoniaceae), a highly valued, ecologically keystone Neotropical timber forest tree.</title>
        <authorList>
            <person name="Silva-Junior O.B."/>
            <person name="Grattapaglia D."/>
            <person name="Novaes E."/>
            <person name="Collevatti R.G."/>
        </authorList>
    </citation>
    <scope>NUCLEOTIDE SEQUENCE [LARGE SCALE GENOMIC DNA]</scope>
    <source>
        <strain evidence="4">cv. UFG-1</strain>
    </source>
</reference>
<accession>A0A2G9GJ52</accession>
<proteinExistence type="predicted"/>
<evidence type="ECO:0000313" key="3">
    <source>
        <dbReference type="EMBL" id="PIN05329.1"/>
    </source>
</evidence>
<name>A0A2G9GJ52_9LAMI</name>
<dbReference type="Gene3D" id="3.20.20.140">
    <property type="entry name" value="Metal-dependent hydrolases"/>
    <property type="match status" value="1"/>
</dbReference>
<dbReference type="PANTHER" id="PTHR43794">
    <property type="entry name" value="AMINOHYDROLASE SSNA-RELATED"/>
    <property type="match status" value="1"/>
</dbReference>
<organism evidence="3 4">
    <name type="scientific">Handroanthus impetiginosus</name>
    <dbReference type="NCBI Taxonomy" id="429701"/>
    <lineage>
        <taxon>Eukaryota</taxon>
        <taxon>Viridiplantae</taxon>
        <taxon>Streptophyta</taxon>
        <taxon>Embryophyta</taxon>
        <taxon>Tracheophyta</taxon>
        <taxon>Spermatophyta</taxon>
        <taxon>Magnoliopsida</taxon>
        <taxon>eudicotyledons</taxon>
        <taxon>Gunneridae</taxon>
        <taxon>Pentapetalae</taxon>
        <taxon>asterids</taxon>
        <taxon>lamiids</taxon>
        <taxon>Lamiales</taxon>
        <taxon>Bignoniaceae</taxon>
        <taxon>Crescentiina</taxon>
        <taxon>Tabebuia alliance</taxon>
        <taxon>Handroanthus</taxon>
    </lineage>
</organism>
<dbReference type="InterPro" id="IPR050287">
    <property type="entry name" value="MTA/SAH_deaminase"/>
</dbReference>
<evidence type="ECO:0000259" key="2">
    <source>
        <dbReference type="Pfam" id="PF01979"/>
    </source>
</evidence>
<dbReference type="SUPFAM" id="SSF51338">
    <property type="entry name" value="Composite domain of metallo-dependent hydrolases"/>
    <property type="match status" value="1"/>
</dbReference>
<dbReference type="OrthoDB" id="1693547at2759"/>
<dbReference type="PANTHER" id="PTHR43794:SF11">
    <property type="entry name" value="AMIDOHYDROLASE-RELATED DOMAIN-CONTAINING PROTEIN"/>
    <property type="match status" value="1"/>
</dbReference>
<dbReference type="Pfam" id="PF01979">
    <property type="entry name" value="Amidohydro_1"/>
    <property type="match status" value="1"/>
</dbReference>
<keyword evidence="1 3" id="KW-0378">Hydrolase</keyword>
<dbReference type="AlphaFoldDB" id="A0A2G9GJ52"/>
<dbReference type="Gene3D" id="2.30.40.10">
    <property type="entry name" value="Urease, subunit C, domain 1"/>
    <property type="match status" value="1"/>
</dbReference>
<protein>
    <submittedName>
        <fullName evidence="3">S-adenosylhomocysteine deaminase</fullName>
        <ecNumber evidence="3">3.5.4.28</ecNumber>
    </submittedName>
</protein>
<dbReference type="STRING" id="429701.A0A2G9GJ52"/>
<gene>
    <name evidence="3" type="ORF">CDL12_22129</name>
</gene>
<comment type="caution">
    <text evidence="3">The sequence shown here is derived from an EMBL/GenBank/DDBJ whole genome shotgun (WGS) entry which is preliminary data.</text>
</comment>
<dbReference type="InterPro" id="IPR011059">
    <property type="entry name" value="Metal-dep_hydrolase_composite"/>
</dbReference>
<dbReference type="SUPFAM" id="SSF51556">
    <property type="entry name" value="Metallo-dependent hydrolases"/>
    <property type="match status" value="1"/>
</dbReference>
<dbReference type="Proteomes" id="UP000231279">
    <property type="component" value="Unassembled WGS sequence"/>
</dbReference>
<sequence length="164" mass="18037">MEEEGKQQPLNNNSSGSILVIHDALILTMDFQNRVFRNGAVAVRGDTILAVGQSQDVISQFSSLSPHLLNLHGQFLLPGLINTHVHTSQQLGRGIADDVDLVTWLHDRIWPYESNMTEEDSYLSTLLCGIELIHSGVSTPVSRQSSLSCVLDQSGSMLRASSFY</sequence>
<dbReference type="InterPro" id="IPR006680">
    <property type="entry name" value="Amidohydro-rel"/>
</dbReference>
<keyword evidence="4" id="KW-1185">Reference proteome</keyword>
<dbReference type="InterPro" id="IPR032466">
    <property type="entry name" value="Metal_Hydrolase"/>
</dbReference>
<feature type="domain" description="Amidohydrolase-related" evidence="2">
    <location>
        <begin position="75"/>
        <end position="139"/>
    </location>
</feature>
<evidence type="ECO:0000313" key="4">
    <source>
        <dbReference type="Proteomes" id="UP000231279"/>
    </source>
</evidence>
<dbReference type="GO" id="GO:0050270">
    <property type="term" value="F:S-adenosylhomocysteine deaminase activity"/>
    <property type="evidence" value="ECO:0007669"/>
    <property type="project" value="UniProtKB-EC"/>
</dbReference>
<dbReference type="EMBL" id="NKXS01004809">
    <property type="protein sequence ID" value="PIN05329.1"/>
    <property type="molecule type" value="Genomic_DNA"/>
</dbReference>
<evidence type="ECO:0000256" key="1">
    <source>
        <dbReference type="ARBA" id="ARBA00022801"/>
    </source>
</evidence>